<keyword evidence="2" id="KW-1185">Reference proteome</keyword>
<evidence type="ECO:0000313" key="2">
    <source>
        <dbReference type="Proteomes" id="UP001432251"/>
    </source>
</evidence>
<reference evidence="1" key="1">
    <citation type="journal article" date="2025" name="Int. J. Syst. Evol. Microbiol.">
        <title>Streptomyces citrinus sp. nov., with yellow diffusible pigment.</title>
        <authorList>
            <person name="He Y."/>
            <person name="Yang E."/>
            <person name="Xu J."/>
            <person name="Sun Y."/>
            <person name="Sun L."/>
        </authorList>
    </citation>
    <scope>NUCLEOTIDE SEQUENCE</scope>
    <source>
        <strain evidence="1">Q6</strain>
    </source>
</reference>
<proteinExistence type="predicted"/>
<protein>
    <submittedName>
        <fullName evidence="1">Uncharacterized protein</fullName>
    </submittedName>
</protein>
<gene>
    <name evidence="1" type="ORF">V2W30_35170</name>
</gene>
<accession>A0ACD5ALF3</accession>
<dbReference type="EMBL" id="CP146022">
    <property type="protein sequence ID" value="WWQ68057.1"/>
    <property type="molecule type" value="Genomic_DNA"/>
</dbReference>
<sequence>MNAGDTTTAPRRPATAWPLENALVSAAFAAQRWSWIDAPARALGLTSFTRRQLTRQGLAQIRRAADGRPTRLRTAFGTFLMPFSVDDAFTLVGRAEEAGARGRVTALSDEGRRSTLSPHAAPELPLRALLPRVRSLAVEEARELLAARQADGSVSRDDWCAVTRRLARRLVLGDAAADDPLIGDILEATLRSTEPDEHADRAAALRRRVEPYVHDTHATPPAIGDDAVVEHALEIVTRALTETAPQALALLTVRPPLPGADHIELTVTEALRRYPPLAATVHEVTAPFAWRDMTVETGTEILCATAWLRDLDEDEGLVPASEDPSTALCAAPAPCAAAELAVSAAVELLRALTRRAEPVLCGSRLDPEALPGTLPAASLTIALAETGAASPAKVPGPVCRARRPGLPPGGVPRTTRRSCRRAPGASRSTRAASRSARGSRAGTTTPSASSAV</sequence>
<name>A0ACD5ALF3_9ACTN</name>
<organism evidence="1 2">
    <name type="scientific">Streptomyces citrinus</name>
    <dbReference type="NCBI Taxonomy" id="3118173"/>
    <lineage>
        <taxon>Bacteria</taxon>
        <taxon>Bacillati</taxon>
        <taxon>Actinomycetota</taxon>
        <taxon>Actinomycetes</taxon>
        <taxon>Kitasatosporales</taxon>
        <taxon>Streptomycetaceae</taxon>
        <taxon>Streptomyces</taxon>
    </lineage>
</organism>
<evidence type="ECO:0000313" key="1">
    <source>
        <dbReference type="EMBL" id="WWQ68057.1"/>
    </source>
</evidence>
<dbReference type="Proteomes" id="UP001432251">
    <property type="component" value="Chromosome"/>
</dbReference>